<dbReference type="RefSeq" id="WP_009166236.1">
    <property type="nucleotide sequence ID" value="NZ_ADFP01000140.1"/>
</dbReference>
<feature type="region of interest" description="Disordered" evidence="1">
    <location>
        <begin position="507"/>
        <end position="537"/>
    </location>
</feature>
<feature type="signal peptide" evidence="2">
    <location>
        <begin position="1"/>
        <end position="24"/>
    </location>
</feature>
<gene>
    <name evidence="3" type="ORF">HMPREF7215_2685</name>
</gene>
<protein>
    <recommendedName>
        <fullName evidence="5">Peptidase M16 inactive domain protein</fullName>
    </recommendedName>
</protein>
<accession>A0ABM9ZR83</accession>
<dbReference type="EMBL" id="ADFP01000140">
    <property type="protein sequence ID" value="EFB89330.1"/>
    <property type="molecule type" value="Genomic_DNA"/>
</dbReference>
<sequence length="586" mass="63494">MFFKSYRTTPLLLAAALWAVPAGAVTTAQLVSPFFKEESRLSMSCENVKALFNNGSRPLEQIFSKAAAAAMELDEDPDFRELVLHAGSAEGRWRYDVGARSVGAGVFAVELDKEFQLPFGDKTIPLQLNAAPPGTALETLAVAGSEESPVYIALLTRGEQRFIVGASDDSTLLETMAAVPDTEPLEPKHAPAPIGFAFFVPQSQLPLLFGQRSLPDSFLKAPFAFEVGISDTERSLRARLWSNTSGTGAFEAAKGSADTHPGYMLPPVQEKPLLVGGGPLLALLSVEKTLPSEDALDGSLRQKLLPALENFGLTMSDLAEVLRGRITIAAAGRSRGLLGSYPGFYIHLSGANQRVCELLLDLLQKQTESLAAVRTEPFAQGQWKGLRLSNNLLFSGYAASSPRGFIAAFQNSAELERTPSPTDDIRNALDKPAYFVFSLDFPALTLELKKLIDRFGSPGMDHERRRAAEAAVDAMDAFGVFNITVTDLDGADVELFVREPQFGRMLDQKMREEWSGRKGSDAEKQDGEEASGPTGGIRARAKLRFRPAVGAAAESPLRVRRGRRETVMISSTAKTFPWRGCGNFCA</sequence>
<proteinExistence type="predicted"/>
<name>A0ABM9ZR83_9BACT</name>
<keyword evidence="4" id="KW-1185">Reference proteome</keyword>
<feature type="compositionally biased region" description="Basic and acidic residues" evidence="1">
    <location>
        <begin position="507"/>
        <end position="527"/>
    </location>
</feature>
<comment type="caution">
    <text evidence="3">The sequence shown here is derived from an EMBL/GenBank/DDBJ whole genome shotgun (WGS) entry which is preliminary data.</text>
</comment>
<organism evidence="3 4">
    <name type="scientific">Pyramidobacter piscolens W5455</name>
    <dbReference type="NCBI Taxonomy" id="352165"/>
    <lineage>
        <taxon>Bacteria</taxon>
        <taxon>Thermotogati</taxon>
        <taxon>Synergistota</taxon>
        <taxon>Synergistia</taxon>
        <taxon>Synergistales</taxon>
        <taxon>Dethiosulfovibrionaceae</taxon>
        <taxon>Pyramidobacter</taxon>
    </lineage>
</organism>
<feature type="chain" id="PRO_5046812306" description="Peptidase M16 inactive domain protein" evidence="2">
    <location>
        <begin position="25"/>
        <end position="586"/>
    </location>
</feature>
<evidence type="ECO:0000256" key="1">
    <source>
        <dbReference type="SAM" id="MobiDB-lite"/>
    </source>
</evidence>
<evidence type="ECO:0008006" key="5">
    <source>
        <dbReference type="Google" id="ProtNLM"/>
    </source>
</evidence>
<evidence type="ECO:0000256" key="2">
    <source>
        <dbReference type="SAM" id="SignalP"/>
    </source>
</evidence>
<keyword evidence="2" id="KW-0732">Signal</keyword>
<evidence type="ECO:0000313" key="4">
    <source>
        <dbReference type="Proteomes" id="UP000006462"/>
    </source>
</evidence>
<dbReference type="Proteomes" id="UP000006462">
    <property type="component" value="Unassembled WGS sequence"/>
</dbReference>
<reference evidence="3 4" key="1">
    <citation type="submission" date="2009-12" db="EMBL/GenBank/DDBJ databases">
        <authorList>
            <person name="Shrivastava S."/>
            <person name="Madupu R."/>
            <person name="Durkin A.S."/>
            <person name="Torralba M."/>
            <person name="Methe B."/>
            <person name="Sutton G.G."/>
            <person name="Strausberg R.L."/>
            <person name="Nelson K.E."/>
        </authorList>
    </citation>
    <scope>NUCLEOTIDE SEQUENCE [LARGE SCALE GENOMIC DNA]</scope>
    <source>
        <strain evidence="3 4">W5455</strain>
    </source>
</reference>
<dbReference type="GeneID" id="90986009"/>
<evidence type="ECO:0000313" key="3">
    <source>
        <dbReference type="EMBL" id="EFB89330.1"/>
    </source>
</evidence>